<dbReference type="PANTHER" id="PTHR11063:SF8">
    <property type="entry name" value="DELTA-1-PYRROLINE-5-CARBOXYLATE SYNTHASE"/>
    <property type="match status" value="1"/>
</dbReference>
<evidence type="ECO:0000313" key="2">
    <source>
        <dbReference type="EMBL" id="KAK6933110.1"/>
    </source>
</evidence>
<evidence type="ECO:0000313" key="4">
    <source>
        <dbReference type="Proteomes" id="UP001370490"/>
    </source>
</evidence>
<dbReference type="SUPFAM" id="SSF53633">
    <property type="entry name" value="Carbamate kinase-like"/>
    <property type="match status" value="1"/>
</dbReference>
<dbReference type="EMBL" id="JBAMMX010000009">
    <property type="protein sequence ID" value="KAK6933118.1"/>
    <property type="molecule type" value="Genomic_DNA"/>
</dbReference>
<keyword evidence="3" id="KW-0418">Kinase</keyword>
<protein>
    <submittedName>
        <fullName evidence="3">Aspartate/glutamate/uridylate kinase</fullName>
    </submittedName>
</protein>
<dbReference type="EMBL" id="JBAMMX010000009">
    <property type="protein sequence ID" value="KAK6933110.1"/>
    <property type="molecule type" value="Genomic_DNA"/>
</dbReference>
<dbReference type="PANTHER" id="PTHR11063">
    <property type="entry name" value="GLUTAMATE SEMIALDEHYDE DEHYDROGENASE"/>
    <property type="match status" value="1"/>
</dbReference>
<proteinExistence type="predicted"/>
<dbReference type="Gene3D" id="3.40.1160.10">
    <property type="entry name" value="Acetylglutamate kinase-like"/>
    <property type="match status" value="1"/>
</dbReference>
<dbReference type="Pfam" id="PF00696">
    <property type="entry name" value="AA_kinase"/>
    <property type="match status" value="1"/>
</dbReference>
<sequence>MHPNTLSATAGTPAASTSTPAILDELQTKEFNSKDYEVILVTSVAVGAGRQRLRCRKLAHSRNLIDASHIAEMHALSSVDSSGIFRDDDSLAALLAVELRADLLILLRDVEGFYSGPPGGMTTKGKAAVYAAYAGIPVVIQAKDQSSIEKIPTARDLVLTSLSC</sequence>
<keyword evidence="3" id="KW-0808">Transferase</keyword>
<comment type="caution">
    <text evidence="3">The sequence shown here is derived from an EMBL/GenBank/DDBJ whole genome shotgun (WGS) entry which is preliminary data.</text>
</comment>
<dbReference type="InterPro" id="IPR001048">
    <property type="entry name" value="Asp/Glu/Uridylate_kinase"/>
</dbReference>
<keyword evidence="4" id="KW-1185">Reference proteome</keyword>
<dbReference type="AlphaFoldDB" id="A0AAN8VSE9"/>
<organism evidence="3 4">
    <name type="scientific">Dillenia turbinata</name>
    <dbReference type="NCBI Taxonomy" id="194707"/>
    <lineage>
        <taxon>Eukaryota</taxon>
        <taxon>Viridiplantae</taxon>
        <taxon>Streptophyta</taxon>
        <taxon>Embryophyta</taxon>
        <taxon>Tracheophyta</taxon>
        <taxon>Spermatophyta</taxon>
        <taxon>Magnoliopsida</taxon>
        <taxon>eudicotyledons</taxon>
        <taxon>Gunneridae</taxon>
        <taxon>Pentapetalae</taxon>
        <taxon>Dilleniales</taxon>
        <taxon>Dilleniaceae</taxon>
        <taxon>Dillenia</taxon>
    </lineage>
</organism>
<gene>
    <name evidence="2" type="ORF">RJ641_036004</name>
    <name evidence="3" type="ORF">RJ641_036012</name>
</gene>
<evidence type="ECO:0000313" key="3">
    <source>
        <dbReference type="EMBL" id="KAK6933118.1"/>
    </source>
</evidence>
<evidence type="ECO:0000259" key="1">
    <source>
        <dbReference type="Pfam" id="PF00696"/>
    </source>
</evidence>
<feature type="domain" description="Aspartate/glutamate/uridylate kinase" evidence="1">
    <location>
        <begin position="22"/>
        <end position="118"/>
    </location>
</feature>
<name>A0AAN8VSE9_9MAGN</name>
<dbReference type="Proteomes" id="UP001370490">
    <property type="component" value="Unassembled WGS sequence"/>
</dbReference>
<accession>A0AAN8VSE9</accession>
<dbReference type="GO" id="GO:0016301">
    <property type="term" value="F:kinase activity"/>
    <property type="evidence" value="ECO:0007669"/>
    <property type="project" value="UniProtKB-KW"/>
</dbReference>
<dbReference type="InterPro" id="IPR036393">
    <property type="entry name" value="AceGlu_kinase-like_sf"/>
</dbReference>
<reference evidence="3 4" key="1">
    <citation type="submission" date="2023-12" db="EMBL/GenBank/DDBJ databases">
        <title>A high-quality genome assembly for Dillenia turbinata (Dilleniales).</title>
        <authorList>
            <person name="Chanderbali A."/>
        </authorList>
    </citation>
    <scope>NUCLEOTIDE SEQUENCE [LARGE SCALE GENOMIC DNA]</scope>
    <source>
        <strain evidence="3">LSX21</strain>
        <tissue evidence="3">Leaf</tissue>
    </source>
</reference>
<dbReference type="GO" id="GO:0004350">
    <property type="term" value="F:glutamate-5-semialdehyde dehydrogenase activity"/>
    <property type="evidence" value="ECO:0007669"/>
    <property type="project" value="TreeGrafter"/>
</dbReference>